<dbReference type="Proteomes" id="UP001227268">
    <property type="component" value="Unassembled WGS sequence"/>
</dbReference>
<organism evidence="1 2">
    <name type="scientific">Naganishia friedmannii</name>
    <dbReference type="NCBI Taxonomy" id="89922"/>
    <lineage>
        <taxon>Eukaryota</taxon>
        <taxon>Fungi</taxon>
        <taxon>Dikarya</taxon>
        <taxon>Basidiomycota</taxon>
        <taxon>Agaricomycotina</taxon>
        <taxon>Tremellomycetes</taxon>
        <taxon>Filobasidiales</taxon>
        <taxon>Filobasidiaceae</taxon>
        <taxon>Naganishia</taxon>
    </lineage>
</organism>
<accession>A0ACC2VHT9</accession>
<protein>
    <submittedName>
        <fullName evidence="1">Uncharacterized protein</fullName>
    </submittedName>
</protein>
<sequence length="980" mass="106873">MNDDLGPRGQKRILDDADPSDDVAQNNALKHTEDGQEQEQSGEQRALCDDTEKLGQHCYISVATEDGEVDPSTPLAGSSAPFGTIESTNMTEEHGSRSLTVGERLRKKIKTSITRQGSAPPRLELGFDSVSTSTSDVHSNTLAAQDHKEESMKTDETGTVEAIQHEGNEKLHSDERMEKLLDDLETESYQPSTRMAYTNPFPALTDYMRRMREIATVRYEDGYESSSSAGSEPMIRSGRATGQPHDDGSDGEDDYGPVNPYMRRARGDRSGMEVVEEEGEGAPVEAEDVTVRIGIHKTPKEGLKCPTCRSQPVVDVMGSCLVTSMVDLVNKHRPDLVRPANEIEQAHKVYKKGDKLSFPLPAASSMTNPSTGTTNRGAQLSFAVPALGQVLSPLPSHRSGRRSTNDHWTPCYHCAPLRNHESGDRYVCPEPPTRGCKIPKLAEIERLTASSSFTQIERLTSAIQIQEYSWASYRTAFQHNYYELANFILYCIKKNQAGSSANAGHQASLATADGTSSTAPRITMVDVIKATLTRDADAGGVRGVFERANKAWPMLEASIFEWWMKEAIKPEVASLLPPRQPDCKYGRNCAFQEDVNHTQSFSHLCERLPESEFTNSAQPTPSPETSVDAGIAQSPDALLRHAIIHSGPAFNLSSLTIEDLRWQDDQYSGVNASSRANARAMENAAVAGHAHHSDGESDHSDEEYGSREQTPASEIYREMGMESRAVQTEVPDGTERTRVLAVAYTGHEEPVTSVGRTVVDYDGEPMELEEDSHRTEEVLLPADSTDNASGESFVHASATSTTNNDILDLSSFKFESTRTYAPSQAEIGTDNSALPTTVSATAESINAVRPDNPSMSHRSLFEFPAFRFSSSTRYPPARPEGRMNNPAVSATIANAAGPSSANRAVSSHESMVEDLIVPPGGSGYSVLSFDENGTEGREDAALIAPGRTNEMGFQPHVQTGSQTDSVDSRRSSPEREAIMI</sequence>
<name>A0ACC2VHT9_9TREE</name>
<gene>
    <name evidence="1" type="ORF">QFC21_004346</name>
</gene>
<comment type="caution">
    <text evidence="1">The sequence shown here is derived from an EMBL/GenBank/DDBJ whole genome shotgun (WGS) entry which is preliminary data.</text>
</comment>
<proteinExistence type="predicted"/>
<keyword evidence="2" id="KW-1185">Reference proteome</keyword>
<evidence type="ECO:0000313" key="1">
    <source>
        <dbReference type="EMBL" id="KAJ9098698.1"/>
    </source>
</evidence>
<reference evidence="1" key="1">
    <citation type="submission" date="2023-04" db="EMBL/GenBank/DDBJ databases">
        <title>Draft Genome sequencing of Naganishia species isolated from polar environments using Oxford Nanopore Technology.</title>
        <authorList>
            <person name="Leo P."/>
            <person name="Venkateswaran K."/>
        </authorList>
    </citation>
    <scope>NUCLEOTIDE SEQUENCE</scope>
    <source>
        <strain evidence="1">MNA-CCFEE 5423</strain>
    </source>
</reference>
<dbReference type="EMBL" id="JASBWT010000014">
    <property type="protein sequence ID" value="KAJ9098698.1"/>
    <property type="molecule type" value="Genomic_DNA"/>
</dbReference>
<evidence type="ECO:0000313" key="2">
    <source>
        <dbReference type="Proteomes" id="UP001227268"/>
    </source>
</evidence>